<organism evidence="1 2">
    <name type="scientific">Artomyces pyxidatus</name>
    <dbReference type="NCBI Taxonomy" id="48021"/>
    <lineage>
        <taxon>Eukaryota</taxon>
        <taxon>Fungi</taxon>
        <taxon>Dikarya</taxon>
        <taxon>Basidiomycota</taxon>
        <taxon>Agaricomycotina</taxon>
        <taxon>Agaricomycetes</taxon>
        <taxon>Russulales</taxon>
        <taxon>Auriscalpiaceae</taxon>
        <taxon>Artomyces</taxon>
    </lineage>
</organism>
<evidence type="ECO:0000313" key="1">
    <source>
        <dbReference type="EMBL" id="KAI0056896.1"/>
    </source>
</evidence>
<reference evidence="1" key="2">
    <citation type="journal article" date="2022" name="New Phytol.">
        <title>Evolutionary transition to the ectomycorrhizal habit in the genomes of a hyperdiverse lineage of mushroom-forming fungi.</title>
        <authorList>
            <person name="Looney B."/>
            <person name="Miyauchi S."/>
            <person name="Morin E."/>
            <person name="Drula E."/>
            <person name="Courty P.E."/>
            <person name="Kohler A."/>
            <person name="Kuo A."/>
            <person name="LaButti K."/>
            <person name="Pangilinan J."/>
            <person name="Lipzen A."/>
            <person name="Riley R."/>
            <person name="Andreopoulos W."/>
            <person name="He G."/>
            <person name="Johnson J."/>
            <person name="Nolan M."/>
            <person name="Tritt A."/>
            <person name="Barry K.W."/>
            <person name="Grigoriev I.V."/>
            <person name="Nagy L.G."/>
            <person name="Hibbett D."/>
            <person name="Henrissat B."/>
            <person name="Matheny P.B."/>
            <person name="Labbe J."/>
            <person name="Martin F.M."/>
        </authorList>
    </citation>
    <scope>NUCLEOTIDE SEQUENCE</scope>
    <source>
        <strain evidence="1">HHB10654</strain>
    </source>
</reference>
<dbReference type="EMBL" id="MU277256">
    <property type="protein sequence ID" value="KAI0056896.1"/>
    <property type="molecule type" value="Genomic_DNA"/>
</dbReference>
<keyword evidence="2" id="KW-1185">Reference proteome</keyword>
<name>A0ACB8SM93_9AGAM</name>
<sequence length="334" mass="34477">MHILSLTPTLLPLLALLPGVSAHGYLAKVTIDGTDYVGNVPNAKPDPSPIRQIDDIGPVKGASNPFLNCGQAAALASVVAPANSGSKVQFLWGDPGATNWPHNTGPLMTYMAQCTGTTCDKFNGSTAQWFKIDEIGKKPDGTTWYQQDVMNGQAIEVTLPQNLAPGDYLIRHEIIALHLANSLGGAEFYPSCTQVRIGGSGTGTPNATVLFPGAYNDNDPGIFDPDVFNPGQVYAFPGPPISNLASASDSSSTEGGQAPSSAISGGIVSPTNAGGSKATSTPASSAPTASSTASSGKTCKLRKQDSGSYARKRGVDAAGRKRHFLRSAVARSSS</sequence>
<proteinExistence type="predicted"/>
<evidence type="ECO:0000313" key="2">
    <source>
        <dbReference type="Proteomes" id="UP000814140"/>
    </source>
</evidence>
<comment type="caution">
    <text evidence="1">The sequence shown here is derived from an EMBL/GenBank/DDBJ whole genome shotgun (WGS) entry which is preliminary data.</text>
</comment>
<dbReference type="Proteomes" id="UP000814140">
    <property type="component" value="Unassembled WGS sequence"/>
</dbReference>
<gene>
    <name evidence="1" type="ORF">BV25DRAFT_1831790</name>
</gene>
<accession>A0ACB8SM93</accession>
<reference evidence="1" key="1">
    <citation type="submission" date="2021-03" db="EMBL/GenBank/DDBJ databases">
        <authorList>
            <consortium name="DOE Joint Genome Institute"/>
            <person name="Ahrendt S."/>
            <person name="Looney B.P."/>
            <person name="Miyauchi S."/>
            <person name="Morin E."/>
            <person name="Drula E."/>
            <person name="Courty P.E."/>
            <person name="Chicoki N."/>
            <person name="Fauchery L."/>
            <person name="Kohler A."/>
            <person name="Kuo A."/>
            <person name="Labutti K."/>
            <person name="Pangilinan J."/>
            <person name="Lipzen A."/>
            <person name="Riley R."/>
            <person name="Andreopoulos W."/>
            <person name="He G."/>
            <person name="Johnson J."/>
            <person name="Barry K.W."/>
            <person name="Grigoriev I.V."/>
            <person name="Nagy L."/>
            <person name="Hibbett D."/>
            <person name="Henrissat B."/>
            <person name="Matheny P.B."/>
            <person name="Labbe J."/>
            <person name="Martin F."/>
        </authorList>
    </citation>
    <scope>NUCLEOTIDE SEQUENCE</scope>
    <source>
        <strain evidence="1">HHB10654</strain>
    </source>
</reference>
<protein>
    <submittedName>
        <fullName evidence="1">Uncharacterized protein</fullName>
    </submittedName>
</protein>